<dbReference type="Gene3D" id="1.10.10.10">
    <property type="entry name" value="Winged helix-like DNA-binding domain superfamily/Winged helix DNA-binding domain"/>
    <property type="match status" value="1"/>
</dbReference>
<dbReference type="InterPro" id="IPR036388">
    <property type="entry name" value="WH-like_DNA-bd_sf"/>
</dbReference>
<dbReference type="EMBL" id="PISE01000004">
    <property type="protein sequence ID" value="PKG25349.1"/>
    <property type="molecule type" value="Genomic_DNA"/>
</dbReference>
<dbReference type="InterPro" id="IPR014284">
    <property type="entry name" value="RNA_pol_sigma-70_dom"/>
</dbReference>
<dbReference type="InterPro" id="IPR013324">
    <property type="entry name" value="RNA_pol_sigma_r3/r4-like"/>
</dbReference>
<dbReference type="GO" id="GO:0003700">
    <property type="term" value="F:DNA-binding transcription factor activity"/>
    <property type="evidence" value="ECO:0007669"/>
    <property type="project" value="InterPro"/>
</dbReference>
<dbReference type="Gene3D" id="1.10.1740.10">
    <property type="match status" value="1"/>
</dbReference>
<dbReference type="SUPFAM" id="SSF88946">
    <property type="entry name" value="Sigma2 domain of RNA polymerase sigma factors"/>
    <property type="match status" value="1"/>
</dbReference>
<protein>
    <submittedName>
        <fullName evidence="2">RNA polymerase subunit sigma-24</fullName>
    </submittedName>
</protein>
<dbReference type="NCBIfam" id="TIGR02937">
    <property type="entry name" value="sigma70-ECF"/>
    <property type="match status" value="1"/>
</dbReference>
<dbReference type="RefSeq" id="WP_101175454.1">
    <property type="nucleotide sequence ID" value="NZ_PISE01000004.1"/>
</dbReference>
<proteinExistence type="predicted"/>
<dbReference type="GO" id="GO:0006352">
    <property type="term" value="P:DNA-templated transcription initiation"/>
    <property type="evidence" value="ECO:0007669"/>
    <property type="project" value="InterPro"/>
</dbReference>
<feature type="domain" description="RNA polymerase sigma-70 region 2" evidence="1">
    <location>
        <begin position="9"/>
        <end position="74"/>
    </location>
</feature>
<accession>A0A2N0Z756</accession>
<reference evidence="2 3" key="1">
    <citation type="journal article" date="2003" name="Int. J. Syst. Evol. Microbiol.">
        <title>Bacillus nealsonii sp. nov., isolated from a spacecraft-assembly facility, whose spores are gamma-radiation resistant.</title>
        <authorList>
            <person name="Venkateswaran K."/>
            <person name="Kempf M."/>
            <person name="Chen F."/>
            <person name="Satomi M."/>
            <person name="Nicholson W."/>
            <person name="Kern R."/>
        </authorList>
    </citation>
    <scope>NUCLEOTIDE SEQUENCE [LARGE SCALE GENOMIC DNA]</scope>
    <source>
        <strain evidence="2 3">FO-92</strain>
    </source>
</reference>
<dbReference type="InterPro" id="IPR013325">
    <property type="entry name" value="RNA_pol_sigma_r2"/>
</dbReference>
<dbReference type="Pfam" id="PF04542">
    <property type="entry name" value="Sigma70_r2"/>
    <property type="match status" value="1"/>
</dbReference>
<dbReference type="InterPro" id="IPR007627">
    <property type="entry name" value="RNA_pol_sigma70_r2"/>
</dbReference>
<dbReference type="SUPFAM" id="SSF88659">
    <property type="entry name" value="Sigma3 and sigma4 domains of RNA polymerase sigma factors"/>
    <property type="match status" value="1"/>
</dbReference>
<dbReference type="OrthoDB" id="9783788at2"/>
<organism evidence="2 3">
    <name type="scientific">Niallia nealsonii</name>
    <dbReference type="NCBI Taxonomy" id="115979"/>
    <lineage>
        <taxon>Bacteria</taxon>
        <taxon>Bacillati</taxon>
        <taxon>Bacillota</taxon>
        <taxon>Bacilli</taxon>
        <taxon>Bacillales</taxon>
        <taxon>Bacillaceae</taxon>
        <taxon>Niallia</taxon>
    </lineage>
</organism>
<gene>
    <name evidence="2" type="ORF">CWS01_02395</name>
</gene>
<evidence type="ECO:0000313" key="3">
    <source>
        <dbReference type="Proteomes" id="UP000233375"/>
    </source>
</evidence>
<comment type="caution">
    <text evidence="2">The sequence shown here is derived from an EMBL/GenBank/DDBJ whole genome shotgun (WGS) entry which is preliminary data.</text>
</comment>
<evidence type="ECO:0000313" key="2">
    <source>
        <dbReference type="EMBL" id="PKG25349.1"/>
    </source>
</evidence>
<name>A0A2N0Z756_9BACI</name>
<keyword evidence="3" id="KW-1185">Reference proteome</keyword>
<dbReference type="Proteomes" id="UP000233375">
    <property type="component" value="Unassembled WGS sequence"/>
</dbReference>
<evidence type="ECO:0000259" key="1">
    <source>
        <dbReference type="Pfam" id="PF04542"/>
    </source>
</evidence>
<sequence length="160" mass="19116">MRENQLESLIEQFTPMIHHMIRKLSIYKNKEEFFQIGLISIWETTHTFLPEKGEYKSYLYQHMRGRFLDELKKSNLDQARIVHPEEEFWTLLASPPLYKEEEYAIRQLCKPLTDCQTKWVIYTMVHQWTIKEIAEKEKVSLSAVKGWKKGALEKLRGILG</sequence>
<dbReference type="AlphaFoldDB" id="A0A2N0Z756"/>